<evidence type="ECO:0000256" key="7">
    <source>
        <dbReference type="SAM" id="SignalP"/>
    </source>
</evidence>
<dbReference type="PANTHER" id="PTHR31632:SF2">
    <property type="entry name" value="PLASMA MEMBRANE IRON PERMEASE"/>
    <property type="match status" value="1"/>
</dbReference>
<dbReference type="PANTHER" id="PTHR31632">
    <property type="entry name" value="IRON TRANSPORTER FTH1"/>
    <property type="match status" value="1"/>
</dbReference>
<feature type="chain" id="PRO_5042004539" evidence="7">
    <location>
        <begin position="18"/>
        <end position="760"/>
    </location>
</feature>
<keyword evidence="3 6" id="KW-0812">Transmembrane</keyword>
<evidence type="ECO:0000256" key="4">
    <source>
        <dbReference type="ARBA" id="ARBA00022989"/>
    </source>
</evidence>
<feature type="transmembrane region" description="Helical" evidence="6">
    <location>
        <begin position="600"/>
        <end position="618"/>
    </location>
</feature>
<feature type="transmembrane region" description="Helical" evidence="6">
    <location>
        <begin position="492"/>
        <end position="511"/>
    </location>
</feature>
<dbReference type="Proteomes" id="UP001185331">
    <property type="component" value="Unassembled WGS sequence"/>
</dbReference>
<gene>
    <name evidence="8" type="ORF">J2Y00_001385</name>
</gene>
<evidence type="ECO:0000256" key="3">
    <source>
        <dbReference type="ARBA" id="ARBA00022692"/>
    </source>
</evidence>
<reference evidence="8" key="1">
    <citation type="submission" date="2023-07" db="EMBL/GenBank/DDBJ databases">
        <title>Sorghum-associated microbial communities from plants grown in Nebraska, USA.</title>
        <authorList>
            <person name="Schachtman D."/>
        </authorList>
    </citation>
    <scope>NUCLEOTIDE SEQUENCE</scope>
    <source>
        <strain evidence="8">BE330</strain>
    </source>
</reference>
<dbReference type="EMBL" id="JAVDQK010000003">
    <property type="protein sequence ID" value="MDR6217824.1"/>
    <property type="molecule type" value="Genomic_DNA"/>
</dbReference>
<sequence length="760" mass="79415">MKRALLLALALGGAAHAADLATPAEAMRARLADAALEVSFDPAGAATLVHEARGAWGTVRPHWQQVAPQTAAQVDRALDRAAQAAARGDEPGLARARAGAWTALLAGAQTGLETAVQAGQVQGARDWLAAREYRVASSLTRLNADATAALDSLERGTLSAAAALSAVRADTLDGYQARLNDALRDLQTSRAQDFRTLAAEQATLAAGYFALLSSAYAEQRGAEAATTLAAQFAALPGSLPQVQAALEGFRAAPLSEREAGARAAQVLRFLGLVPVEYARGVQVSGGAALVTQQVEVHEARTFLSGAQAALSDLVPLLPDAQAARTLSRDLAALGAALSPDGLKDTVPAPAALKVRVDTLLADLRAAFPAAWQQARPDADLDVVRTQLDAVVTAAQAGDWTAAETARLDAYALLESGTEARIAVFNPDLKARLEGLIWNGTQPRGLASLIHARAGHEAFSATRAALQGTLREVGQILGTDVAPTAVATNAGIIVFREGLEAVLILAALMGSLRKGELVRLRRPMWLGAAAAGVATVATWLVMQGALGLLGRYGEKLEAVVSLIAIGVLLLIMNWFFHQVYWTDRMAAFQKTKHQLTHGGQAALRAQWIGLAVLGFTSIYREGFETVLFLQSLVLQAGAGAVLLGTAAGLSAVLGVGALVFAWQAKLPMKKLLVWTGVLIAAVLGVMVGNTVHTLQLVGWLPVHPLPLELPAGLGLWLGLHATWEGVLLQLGALAAVIGSYFAAEGLKERELAQRRAQSAQA</sequence>
<evidence type="ECO:0000256" key="5">
    <source>
        <dbReference type="ARBA" id="ARBA00023136"/>
    </source>
</evidence>
<dbReference type="RefSeq" id="WP_309852118.1">
    <property type="nucleotide sequence ID" value="NZ_JAVDQJ010000003.1"/>
</dbReference>
<accession>A0AAE3XBW1</accession>
<dbReference type="AlphaFoldDB" id="A0AAE3XBW1"/>
<feature type="transmembrane region" description="Helical" evidence="6">
    <location>
        <begin position="523"/>
        <end position="545"/>
    </location>
</feature>
<dbReference type="GO" id="GO:0015093">
    <property type="term" value="F:ferrous iron transmembrane transporter activity"/>
    <property type="evidence" value="ECO:0007669"/>
    <property type="project" value="TreeGrafter"/>
</dbReference>
<keyword evidence="7" id="KW-0732">Signal</keyword>
<name>A0AAE3XBW1_9DEIO</name>
<evidence type="ECO:0000313" key="9">
    <source>
        <dbReference type="Proteomes" id="UP001185331"/>
    </source>
</evidence>
<evidence type="ECO:0000256" key="1">
    <source>
        <dbReference type="ARBA" id="ARBA00004141"/>
    </source>
</evidence>
<feature type="transmembrane region" description="Helical" evidence="6">
    <location>
        <begin position="725"/>
        <end position="745"/>
    </location>
</feature>
<protein>
    <submittedName>
        <fullName evidence="8">High-affinity iron transporter</fullName>
    </submittedName>
</protein>
<feature type="transmembrane region" description="Helical" evidence="6">
    <location>
        <begin position="557"/>
        <end position="579"/>
    </location>
</feature>
<keyword evidence="5 6" id="KW-0472">Membrane</keyword>
<feature type="signal peptide" evidence="7">
    <location>
        <begin position="1"/>
        <end position="17"/>
    </location>
</feature>
<comment type="similarity">
    <text evidence="2">Belongs to the oxidase-dependent Fe transporter (OFeT) (TC 9.A.10.1) family.</text>
</comment>
<proteinExistence type="inferred from homology"/>
<organism evidence="8 9">
    <name type="scientific">Deinococcus soli</name>
    <name type="common">ex Cha et al. 2016</name>
    <dbReference type="NCBI Taxonomy" id="1309411"/>
    <lineage>
        <taxon>Bacteria</taxon>
        <taxon>Thermotogati</taxon>
        <taxon>Deinococcota</taxon>
        <taxon>Deinococci</taxon>
        <taxon>Deinococcales</taxon>
        <taxon>Deinococcaceae</taxon>
        <taxon>Deinococcus</taxon>
    </lineage>
</organism>
<dbReference type="GO" id="GO:0033573">
    <property type="term" value="C:high-affinity iron permease complex"/>
    <property type="evidence" value="ECO:0007669"/>
    <property type="project" value="InterPro"/>
</dbReference>
<feature type="transmembrane region" description="Helical" evidence="6">
    <location>
        <begin position="670"/>
        <end position="690"/>
    </location>
</feature>
<keyword evidence="4 6" id="KW-1133">Transmembrane helix</keyword>
<comment type="caution">
    <text evidence="8">The sequence shown here is derived from an EMBL/GenBank/DDBJ whole genome shotgun (WGS) entry which is preliminary data.</text>
</comment>
<dbReference type="Pfam" id="PF03239">
    <property type="entry name" value="FTR1"/>
    <property type="match status" value="1"/>
</dbReference>
<comment type="subcellular location">
    <subcellularLocation>
        <location evidence="1">Membrane</location>
        <topology evidence="1">Multi-pass membrane protein</topology>
    </subcellularLocation>
</comment>
<evidence type="ECO:0000313" key="8">
    <source>
        <dbReference type="EMBL" id="MDR6217824.1"/>
    </source>
</evidence>
<evidence type="ECO:0000256" key="6">
    <source>
        <dbReference type="SAM" id="Phobius"/>
    </source>
</evidence>
<dbReference type="InterPro" id="IPR004923">
    <property type="entry name" value="FTR1/Fip1/EfeU"/>
</dbReference>
<feature type="transmembrane region" description="Helical" evidence="6">
    <location>
        <begin position="638"/>
        <end position="661"/>
    </location>
</feature>
<evidence type="ECO:0000256" key="2">
    <source>
        <dbReference type="ARBA" id="ARBA00008333"/>
    </source>
</evidence>